<keyword evidence="7" id="KW-1185">Reference proteome</keyword>
<keyword evidence="3" id="KW-0238">DNA-binding</keyword>
<dbReference type="EMBL" id="SSND01000002">
    <property type="protein sequence ID" value="THD83813.1"/>
    <property type="molecule type" value="Genomic_DNA"/>
</dbReference>
<evidence type="ECO:0000256" key="2">
    <source>
        <dbReference type="ARBA" id="ARBA00023015"/>
    </source>
</evidence>
<sequence length="304" mass="33569">MDLVDGMRVFVASVETGSFSGAATRLGISPKLASKYMAELEAQLGAQLLHRTTRRLGLTVAGEQLMAQVPDWLDQLDEMQNSLREERRGLSGTIRVSAAVTYGEMFLAPLLRRFREPHPDLTIDLRLSDRFVDLAGEGIDVAIRIGRLDDSALMARKLGQIRLMLVASPGYLARAGRLETLDDLTRHACLRDTNMRGDGAWPLYQGNQLTRVPVSGRFLANSARVARDLAIEGEGIALCPDYVVQVSIERGDLEHVLPQVCGPQLDIHAVHLPQRRMARRTRALMDFLVGNLARSPTAEKPVPD</sequence>
<dbReference type="GO" id="GO:0043565">
    <property type="term" value="F:sequence-specific DNA binding"/>
    <property type="evidence" value="ECO:0007669"/>
    <property type="project" value="TreeGrafter"/>
</dbReference>
<keyword evidence="4" id="KW-0804">Transcription</keyword>
<accession>A0A4S3MPD0</accession>
<dbReference type="GO" id="GO:0006351">
    <property type="term" value="P:DNA-templated transcription"/>
    <property type="evidence" value="ECO:0007669"/>
    <property type="project" value="TreeGrafter"/>
</dbReference>
<dbReference type="Pfam" id="PF03466">
    <property type="entry name" value="LysR_substrate"/>
    <property type="match status" value="1"/>
</dbReference>
<dbReference type="FunFam" id="3.40.190.290:FF:000001">
    <property type="entry name" value="Transcriptional regulator, LysR family"/>
    <property type="match status" value="1"/>
</dbReference>
<dbReference type="Gene3D" id="1.10.10.10">
    <property type="entry name" value="Winged helix-like DNA-binding domain superfamily/Winged helix DNA-binding domain"/>
    <property type="match status" value="1"/>
</dbReference>
<dbReference type="InterPro" id="IPR036388">
    <property type="entry name" value="WH-like_DNA-bd_sf"/>
</dbReference>
<keyword evidence="2" id="KW-0805">Transcription regulation</keyword>
<dbReference type="SUPFAM" id="SSF46785">
    <property type="entry name" value="Winged helix' DNA-binding domain"/>
    <property type="match status" value="1"/>
</dbReference>
<dbReference type="PANTHER" id="PTHR30537:SF5">
    <property type="entry name" value="HTH-TYPE TRANSCRIPTIONAL ACTIVATOR TTDR-RELATED"/>
    <property type="match status" value="1"/>
</dbReference>
<reference evidence="6 7" key="1">
    <citation type="submission" date="2019-04" db="EMBL/GenBank/DDBJ databases">
        <title>Draft genome sequence of Gemmobacter aestuarii sp. nov.</title>
        <authorList>
            <person name="Hameed A."/>
            <person name="Lin S.-Y."/>
            <person name="Shahina M."/>
            <person name="Lai W.-A."/>
            <person name="Young C.-C."/>
        </authorList>
    </citation>
    <scope>NUCLEOTIDE SEQUENCE [LARGE SCALE GENOMIC DNA]</scope>
    <source>
        <strain evidence="6 7">CC-PW-75</strain>
    </source>
</reference>
<comment type="similarity">
    <text evidence="1">Belongs to the LysR transcriptional regulatory family.</text>
</comment>
<protein>
    <submittedName>
        <fullName evidence="6">LysR family transcriptional regulator</fullName>
    </submittedName>
</protein>
<dbReference type="RefSeq" id="WP_136394706.1">
    <property type="nucleotide sequence ID" value="NZ_SSND01000002.1"/>
</dbReference>
<evidence type="ECO:0000256" key="3">
    <source>
        <dbReference type="ARBA" id="ARBA00023125"/>
    </source>
</evidence>
<organism evidence="6 7">
    <name type="scientific">Aliigemmobacter aestuarii</name>
    <dbReference type="NCBI Taxonomy" id="1445661"/>
    <lineage>
        <taxon>Bacteria</taxon>
        <taxon>Pseudomonadati</taxon>
        <taxon>Pseudomonadota</taxon>
        <taxon>Alphaproteobacteria</taxon>
        <taxon>Rhodobacterales</taxon>
        <taxon>Paracoccaceae</taxon>
        <taxon>Aliigemmobacter</taxon>
    </lineage>
</organism>
<dbReference type="InterPro" id="IPR058163">
    <property type="entry name" value="LysR-type_TF_proteobact-type"/>
</dbReference>
<dbReference type="Proteomes" id="UP000309450">
    <property type="component" value="Unassembled WGS sequence"/>
</dbReference>
<dbReference type="Pfam" id="PF00126">
    <property type="entry name" value="HTH_1"/>
    <property type="match status" value="1"/>
</dbReference>
<dbReference type="InterPro" id="IPR036390">
    <property type="entry name" value="WH_DNA-bd_sf"/>
</dbReference>
<dbReference type="OrthoDB" id="9813056at2"/>
<dbReference type="FunFam" id="1.10.10.10:FF:000001">
    <property type="entry name" value="LysR family transcriptional regulator"/>
    <property type="match status" value="1"/>
</dbReference>
<evidence type="ECO:0000256" key="1">
    <source>
        <dbReference type="ARBA" id="ARBA00009437"/>
    </source>
</evidence>
<comment type="caution">
    <text evidence="6">The sequence shown here is derived from an EMBL/GenBank/DDBJ whole genome shotgun (WGS) entry which is preliminary data.</text>
</comment>
<gene>
    <name evidence="6" type="ORF">E7811_11205</name>
</gene>
<evidence type="ECO:0000256" key="4">
    <source>
        <dbReference type="ARBA" id="ARBA00023163"/>
    </source>
</evidence>
<evidence type="ECO:0000313" key="7">
    <source>
        <dbReference type="Proteomes" id="UP000309450"/>
    </source>
</evidence>
<dbReference type="InterPro" id="IPR000847">
    <property type="entry name" value="LysR_HTH_N"/>
</dbReference>
<dbReference type="CDD" id="cd08422">
    <property type="entry name" value="PBP2_CrgA_like"/>
    <property type="match status" value="1"/>
</dbReference>
<dbReference type="Gene3D" id="3.40.190.290">
    <property type="match status" value="1"/>
</dbReference>
<evidence type="ECO:0000259" key="5">
    <source>
        <dbReference type="PROSITE" id="PS50931"/>
    </source>
</evidence>
<dbReference type="PANTHER" id="PTHR30537">
    <property type="entry name" value="HTH-TYPE TRANSCRIPTIONAL REGULATOR"/>
    <property type="match status" value="1"/>
</dbReference>
<feature type="domain" description="HTH lysR-type" evidence="5">
    <location>
        <begin position="1"/>
        <end position="59"/>
    </location>
</feature>
<dbReference type="GO" id="GO:0003700">
    <property type="term" value="F:DNA-binding transcription factor activity"/>
    <property type="evidence" value="ECO:0007669"/>
    <property type="project" value="InterPro"/>
</dbReference>
<dbReference type="SUPFAM" id="SSF53850">
    <property type="entry name" value="Periplasmic binding protein-like II"/>
    <property type="match status" value="1"/>
</dbReference>
<name>A0A4S3MPD0_9RHOB</name>
<dbReference type="PROSITE" id="PS50931">
    <property type="entry name" value="HTH_LYSR"/>
    <property type="match status" value="1"/>
</dbReference>
<proteinExistence type="inferred from homology"/>
<dbReference type="AlphaFoldDB" id="A0A4S3MPD0"/>
<evidence type="ECO:0000313" key="6">
    <source>
        <dbReference type="EMBL" id="THD83813.1"/>
    </source>
</evidence>
<dbReference type="InterPro" id="IPR005119">
    <property type="entry name" value="LysR_subst-bd"/>
</dbReference>